<dbReference type="GO" id="GO:0003677">
    <property type="term" value="F:DNA binding"/>
    <property type="evidence" value="ECO:0007669"/>
    <property type="project" value="UniProtKB-KW"/>
</dbReference>
<evidence type="ECO:0000259" key="8">
    <source>
        <dbReference type="Pfam" id="PF08281"/>
    </source>
</evidence>
<evidence type="ECO:0000256" key="5">
    <source>
        <dbReference type="ARBA" id="ARBA00023163"/>
    </source>
</evidence>
<dbReference type="AlphaFoldDB" id="A0A7X2IYH6"/>
<comment type="caution">
    <text evidence="9">The sequence shown here is derived from an EMBL/GenBank/DDBJ whole genome shotgun (WGS) entry which is preliminary data.</text>
</comment>
<sequence length="183" mass="21820">MQDEDYMRRLSVGNDSALDTLVFRYHKPLYGYVYRLLLDEKLAEDIVQETFIKIYRQGKRGHIPDQFKPWIYKIATNLCKDHWKKASTRQEQFTDLNLETKGQIHHIIDRQLERQWMVDSLNQLSIEYRTVLYLRFYQDLQYAEIALTLDISINTVKTRIARGLKHLEKILKEDDRKGVGVNG</sequence>
<dbReference type="PROSITE" id="PS01063">
    <property type="entry name" value="SIGMA70_ECF"/>
    <property type="match status" value="1"/>
</dbReference>
<dbReference type="PANTHER" id="PTHR43133:SF8">
    <property type="entry name" value="RNA POLYMERASE SIGMA FACTOR HI_1459-RELATED"/>
    <property type="match status" value="1"/>
</dbReference>
<feature type="domain" description="RNA polymerase sigma-70 region 2" evidence="7">
    <location>
        <begin position="22"/>
        <end position="87"/>
    </location>
</feature>
<keyword evidence="3 6" id="KW-0731">Sigma factor</keyword>
<dbReference type="OrthoDB" id="9785675at2"/>
<evidence type="ECO:0000313" key="10">
    <source>
        <dbReference type="Proteomes" id="UP000448867"/>
    </source>
</evidence>
<evidence type="ECO:0000259" key="7">
    <source>
        <dbReference type="Pfam" id="PF04542"/>
    </source>
</evidence>
<dbReference type="Proteomes" id="UP000448867">
    <property type="component" value="Unassembled WGS sequence"/>
</dbReference>
<dbReference type="InterPro" id="IPR036388">
    <property type="entry name" value="WH-like_DNA-bd_sf"/>
</dbReference>
<dbReference type="GO" id="GO:0016987">
    <property type="term" value="F:sigma factor activity"/>
    <property type="evidence" value="ECO:0007669"/>
    <property type="project" value="UniProtKB-KW"/>
</dbReference>
<evidence type="ECO:0000313" key="9">
    <source>
        <dbReference type="EMBL" id="MRX72138.1"/>
    </source>
</evidence>
<dbReference type="InterPro" id="IPR007627">
    <property type="entry name" value="RNA_pol_sigma70_r2"/>
</dbReference>
<dbReference type="InterPro" id="IPR013249">
    <property type="entry name" value="RNA_pol_sigma70_r4_t2"/>
</dbReference>
<evidence type="ECO:0000256" key="1">
    <source>
        <dbReference type="ARBA" id="ARBA00010641"/>
    </source>
</evidence>
<dbReference type="InterPro" id="IPR014284">
    <property type="entry name" value="RNA_pol_sigma-70_dom"/>
</dbReference>
<dbReference type="SUPFAM" id="SSF88659">
    <property type="entry name" value="Sigma3 and sigma4 domains of RNA polymerase sigma factors"/>
    <property type="match status" value="1"/>
</dbReference>
<keyword evidence="2 6" id="KW-0805">Transcription regulation</keyword>
<dbReference type="GO" id="GO:0006352">
    <property type="term" value="P:DNA-templated transcription initiation"/>
    <property type="evidence" value="ECO:0007669"/>
    <property type="project" value="InterPro"/>
</dbReference>
<evidence type="ECO:0000256" key="2">
    <source>
        <dbReference type="ARBA" id="ARBA00023015"/>
    </source>
</evidence>
<dbReference type="Pfam" id="PF08281">
    <property type="entry name" value="Sigma70_r4_2"/>
    <property type="match status" value="1"/>
</dbReference>
<dbReference type="GO" id="GO:0006950">
    <property type="term" value="P:response to stress"/>
    <property type="evidence" value="ECO:0007669"/>
    <property type="project" value="UniProtKB-ARBA"/>
</dbReference>
<dbReference type="InterPro" id="IPR039425">
    <property type="entry name" value="RNA_pol_sigma-70-like"/>
</dbReference>
<evidence type="ECO:0000256" key="3">
    <source>
        <dbReference type="ARBA" id="ARBA00023082"/>
    </source>
</evidence>
<keyword evidence="4 6" id="KW-0238">DNA-binding</keyword>
<dbReference type="PANTHER" id="PTHR43133">
    <property type="entry name" value="RNA POLYMERASE ECF-TYPE SIGMA FACTO"/>
    <property type="match status" value="1"/>
</dbReference>
<keyword evidence="5 6" id="KW-0804">Transcription</keyword>
<dbReference type="InterPro" id="IPR000838">
    <property type="entry name" value="RNA_pol_sigma70_ECF_CS"/>
</dbReference>
<gene>
    <name evidence="9" type="ORF">GJU40_08180</name>
</gene>
<evidence type="ECO:0000256" key="6">
    <source>
        <dbReference type="RuleBase" id="RU000716"/>
    </source>
</evidence>
<evidence type="ECO:0000256" key="4">
    <source>
        <dbReference type="ARBA" id="ARBA00023125"/>
    </source>
</evidence>
<dbReference type="RefSeq" id="WP_154307270.1">
    <property type="nucleotide sequence ID" value="NZ_WKKI01000011.1"/>
</dbReference>
<dbReference type="EMBL" id="WKKI01000011">
    <property type="protein sequence ID" value="MRX72138.1"/>
    <property type="molecule type" value="Genomic_DNA"/>
</dbReference>
<feature type="domain" description="RNA polymerase sigma factor 70 region 4 type 2" evidence="8">
    <location>
        <begin position="115"/>
        <end position="167"/>
    </location>
</feature>
<dbReference type="SUPFAM" id="SSF88946">
    <property type="entry name" value="Sigma2 domain of RNA polymerase sigma factors"/>
    <property type="match status" value="1"/>
</dbReference>
<dbReference type="Gene3D" id="1.10.10.10">
    <property type="entry name" value="Winged helix-like DNA-binding domain superfamily/Winged helix DNA-binding domain"/>
    <property type="match status" value="1"/>
</dbReference>
<dbReference type="Gene3D" id="1.10.1740.10">
    <property type="match status" value="1"/>
</dbReference>
<comment type="similarity">
    <text evidence="1 6">Belongs to the sigma-70 factor family. ECF subfamily.</text>
</comment>
<keyword evidence="10" id="KW-1185">Reference proteome</keyword>
<dbReference type="Pfam" id="PF04542">
    <property type="entry name" value="Sigma70_r2"/>
    <property type="match status" value="1"/>
</dbReference>
<name>A0A7X2IYH6_9BACI</name>
<dbReference type="InterPro" id="IPR013325">
    <property type="entry name" value="RNA_pol_sigma_r2"/>
</dbReference>
<dbReference type="CDD" id="cd06171">
    <property type="entry name" value="Sigma70_r4"/>
    <property type="match status" value="1"/>
</dbReference>
<dbReference type="InterPro" id="IPR013324">
    <property type="entry name" value="RNA_pol_sigma_r3/r4-like"/>
</dbReference>
<accession>A0A7X2IYH6</accession>
<organism evidence="9 10">
    <name type="scientific">Metabacillus lacus</name>
    <dbReference type="NCBI Taxonomy" id="1983721"/>
    <lineage>
        <taxon>Bacteria</taxon>
        <taxon>Bacillati</taxon>
        <taxon>Bacillota</taxon>
        <taxon>Bacilli</taxon>
        <taxon>Bacillales</taxon>
        <taxon>Bacillaceae</taxon>
        <taxon>Metabacillus</taxon>
    </lineage>
</organism>
<dbReference type="NCBIfam" id="TIGR02937">
    <property type="entry name" value="sigma70-ECF"/>
    <property type="match status" value="1"/>
</dbReference>
<protein>
    <recommendedName>
        <fullName evidence="6">RNA polymerase sigma factor</fullName>
    </recommendedName>
</protein>
<proteinExistence type="inferred from homology"/>
<reference evidence="9 10" key="1">
    <citation type="submission" date="2019-11" db="EMBL/GenBank/DDBJ databases">
        <title>Bacillus lacus genome.</title>
        <authorList>
            <person name="Allen C.J."/>
            <person name="Newman J.D."/>
        </authorList>
    </citation>
    <scope>NUCLEOTIDE SEQUENCE [LARGE SCALE GENOMIC DNA]</scope>
    <source>
        <strain evidence="9 10">KCTC 33946</strain>
    </source>
</reference>